<accession>A0A1C3EIE6</accession>
<keyword evidence="1" id="KW-0472">Membrane</keyword>
<dbReference type="Proteomes" id="UP000094936">
    <property type="component" value="Unassembled WGS sequence"/>
</dbReference>
<keyword evidence="1" id="KW-0812">Transmembrane</keyword>
<organism evidence="2 3">
    <name type="scientific">Veronia pacifica</name>
    <dbReference type="NCBI Taxonomy" id="1080227"/>
    <lineage>
        <taxon>Bacteria</taxon>
        <taxon>Pseudomonadati</taxon>
        <taxon>Pseudomonadota</taxon>
        <taxon>Gammaproteobacteria</taxon>
        <taxon>Vibrionales</taxon>
        <taxon>Vibrionaceae</taxon>
        <taxon>Veronia</taxon>
    </lineage>
</organism>
<evidence type="ECO:0000313" key="3">
    <source>
        <dbReference type="Proteomes" id="UP000094936"/>
    </source>
</evidence>
<feature type="transmembrane region" description="Helical" evidence="1">
    <location>
        <begin position="38"/>
        <end position="58"/>
    </location>
</feature>
<dbReference type="AlphaFoldDB" id="A0A1C3EIE6"/>
<keyword evidence="1" id="KW-1133">Transmembrane helix</keyword>
<feature type="transmembrane region" description="Helical" evidence="1">
    <location>
        <begin position="192"/>
        <end position="215"/>
    </location>
</feature>
<dbReference type="InterPro" id="IPR022270">
    <property type="entry name" value="Blh_diox"/>
</dbReference>
<sequence length="304" mass="33936">MTSTPTKSNSERTLFIFPVIALVMLLAIRDLSLVDQTLISAVLIVLLGLPHGAMDLPLSYHLKLWKNLRGLLIWLTGYVALTLLCLAIWFLNPVLGLSIFFVITFWHFGADWPTNGNVERMIFGIWVICLPVPSNPGATREIFQELYQFTAYSDSASLMTTQVLCAGALITSPYIAYRALSHFYTGRPNMWLLDAAILLFAANTLPIILYFLLYFCSVHSPRHFFEIVKNTKLTGVMLSVVALTTLATVLLAAILWFSLEHIGTSSRLIHTVFAGLFALTVPHMVIVHLFEKTTLSQPSQTSDD</sequence>
<name>A0A1C3EIE6_9GAMM</name>
<evidence type="ECO:0000256" key="1">
    <source>
        <dbReference type="SAM" id="Phobius"/>
    </source>
</evidence>
<dbReference type="GO" id="GO:0016702">
    <property type="term" value="F:oxidoreductase activity, acting on single donors with incorporation of molecular oxygen, incorporation of two atoms of oxygen"/>
    <property type="evidence" value="ECO:0007669"/>
    <property type="project" value="InterPro"/>
</dbReference>
<comment type="caution">
    <text evidence="2">The sequence shown here is derived from an EMBL/GenBank/DDBJ whole genome shotgun (WGS) entry which is preliminary data.</text>
</comment>
<protein>
    <recommendedName>
        <fullName evidence="4">Beta-carotene 15,15'-dioxygenase</fullName>
    </recommendedName>
</protein>
<keyword evidence="3" id="KW-1185">Reference proteome</keyword>
<dbReference type="RefSeq" id="WP_068902529.1">
    <property type="nucleotide sequence ID" value="NZ_JBHUIF010000015.1"/>
</dbReference>
<feature type="transmembrane region" description="Helical" evidence="1">
    <location>
        <begin position="12"/>
        <end position="32"/>
    </location>
</feature>
<evidence type="ECO:0000313" key="2">
    <source>
        <dbReference type="EMBL" id="ODA33000.1"/>
    </source>
</evidence>
<evidence type="ECO:0008006" key="4">
    <source>
        <dbReference type="Google" id="ProtNLM"/>
    </source>
</evidence>
<proteinExistence type="predicted"/>
<feature type="transmembrane region" description="Helical" evidence="1">
    <location>
        <begin position="121"/>
        <end position="138"/>
    </location>
</feature>
<dbReference type="Pfam" id="PF15461">
    <property type="entry name" value="BCD"/>
    <property type="match status" value="1"/>
</dbReference>
<dbReference type="EMBL" id="LYBM01000020">
    <property type="protein sequence ID" value="ODA33000.1"/>
    <property type="molecule type" value="Genomic_DNA"/>
</dbReference>
<dbReference type="STRING" id="1080227.A8L45_11940"/>
<gene>
    <name evidence="2" type="ORF">A8L45_11940</name>
</gene>
<feature type="transmembrane region" description="Helical" evidence="1">
    <location>
        <begin position="70"/>
        <end position="91"/>
    </location>
</feature>
<feature type="transmembrane region" description="Helical" evidence="1">
    <location>
        <begin position="235"/>
        <end position="256"/>
    </location>
</feature>
<dbReference type="NCBIfam" id="TIGR03753">
    <property type="entry name" value="blh_monoox"/>
    <property type="match status" value="1"/>
</dbReference>
<feature type="transmembrane region" description="Helical" evidence="1">
    <location>
        <begin position="158"/>
        <end position="180"/>
    </location>
</feature>
<feature type="transmembrane region" description="Helical" evidence="1">
    <location>
        <begin position="268"/>
        <end position="290"/>
    </location>
</feature>
<reference evidence="2 3" key="1">
    <citation type="submission" date="2016-05" db="EMBL/GenBank/DDBJ databases">
        <title>Genomic Taxonomy of the Vibrionaceae.</title>
        <authorList>
            <person name="Gomez-Gil B."/>
            <person name="Enciso-Ibarra J."/>
        </authorList>
    </citation>
    <scope>NUCLEOTIDE SEQUENCE [LARGE SCALE GENOMIC DNA]</scope>
    <source>
        <strain evidence="2 3">CAIM 1920</strain>
    </source>
</reference>